<keyword evidence="2" id="KW-1185">Reference proteome</keyword>
<dbReference type="OrthoDB" id="725917at2"/>
<keyword evidence="1" id="KW-0449">Lipoprotein</keyword>
<dbReference type="InterPro" id="IPR041662">
    <property type="entry name" value="SusD-like_2"/>
</dbReference>
<proteinExistence type="predicted"/>
<name>A0A1H5NIB3_9FLAO</name>
<dbReference type="SUPFAM" id="SSF48452">
    <property type="entry name" value="TPR-like"/>
    <property type="match status" value="1"/>
</dbReference>
<evidence type="ECO:0000313" key="1">
    <source>
        <dbReference type="EMBL" id="SEF01315.1"/>
    </source>
</evidence>
<gene>
    <name evidence="1" type="ORF">SAMN04488034_104212</name>
</gene>
<organism evidence="1 2">
    <name type="scientific">Salinimicrobium catena</name>
    <dbReference type="NCBI Taxonomy" id="390640"/>
    <lineage>
        <taxon>Bacteria</taxon>
        <taxon>Pseudomonadati</taxon>
        <taxon>Bacteroidota</taxon>
        <taxon>Flavobacteriia</taxon>
        <taxon>Flavobacteriales</taxon>
        <taxon>Flavobacteriaceae</taxon>
        <taxon>Salinimicrobium</taxon>
    </lineage>
</organism>
<reference evidence="1 2" key="1">
    <citation type="submission" date="2016-10" db="EMBL/GenBank/DDBJ databases">
        <authorList>
            <person name="de Groot N.N."/>
        </authorList>
    </citation>
    <scope>NUCLEOTIDE SEQUENCE [LARGE SCALE GENOMIC DNA]</scope>
    <source>
        <strain evidence="1 2">DSM 23553</strain>
    </source>
</reference>
<dbReference type="Proteomes" id="UP000199448">
    <property type="component" value="Unassembled WGS sequence"/>
</dbReference>
<dbReference type="RefSeq" id="WP_093113479.1">
    <property type="nucleotide sequence ID" value="NZ_FNGG01000004.1"/>
</dbReference>
<protein>
    <submittedName>
        <fullName evidence="1">Susd and RagB outer membrane lipoprotein</fullName>
    </submittedName>
</protein>
<dbReference type="Gene3D" id="1.25.40.390">
    <property type="match status" value="1"/>
</dbReference>
<dbReference type="AlphaFoldDB" id="A0A1H5NIB3"/>
<evidence type="ECO:0000313" key="2">
    <source>
        <dbReference type="Proteomes" id="UP000199448"/>
    </source>
</evidence>
<dbReference type="STRING" id="390640.SAMN04488034_104212"/>
<dbReference type="InterPro" id="IPR011990">
    <property type="entry name" value="TPR-like_helical_dom_sf"/>
</dbReference>
<sequence length="472" mass="51745">MKKTFLTIFCFSILLTSCEVDEGLNIDQKNPTEVPASGLFTNATRNFFDLMQSASVNFNVFRLYSQYWAQTTYPDESQYNQVTRNIGGNIWNTIYRDVLQDLKGARESLEAAENPENLQNKLAIIEFMEVYAYSVLVDTFGDVPYTEALDPTNPSPAYDDAATIYADLLSRLDAAITQMNPGQGGFEASQDPVYDGNVALWQKAANSLRLRLAMRLVDVNPSVAQATAEEAANAPLITDNSENFGIQYLGGAPNTNPVWVSLVQSGRTDFVGANTLVDELQALDDPRLEAYFQPVDGQYIGGVYGTANSPSSFSLPGEMLYDPTLPGNIITAAEIHFLLAEAAARGYAVGGTAQEFFEEGVELSILEWGGDPAEAAAYAATAWSETPGATELEKIAYQKWIALYNNGFEGWTVWRLFESLPFNAPEDMTLEDVPNRFLYPVSEATLNPEGYEAAASAIGGDTKSNTIFWDVN</sequence>
<dbReference type="EMBL" id="FNUG01000004">
    <property type="protein sequence ID" value="SEF01315.1"/>
    <property type="molecule type" value="Genomic_DNA"/>
</dbReference>
<dbReference type="Pfam" id="PF12771">
    <property type="entry name" value="SusD-like_2"/>
    <property type="match status" value="1"/>
</dbReference>
<dbReference type="PROSITE" id="PS51257">
    <property type="entry name" value="PROKAR_LIPOPROTEIN"/>
    <property type="match status" value="1"/>
</dbReference>
<accession>A0A1H5NIB3</accession>